<evidence type="ECO:0000313" key="2">
    <source>
        <dbReference type="EMBL" id="MCL7029258.1"/>
    </source>
</evidence>
<organism evidence="2 3">
    <name type="scientific">Papaver nudicaule</name>
    <name type="common">Iceland poppy</name>
    <dbReference type="NCBI Taxonomy" id="74823"/>
    <lineage>
        <taxon>Eukaryota</taxon>
        <taxon>Viridiplantae</taxon>
        <taxon>Streptophyta</taxon>
        <taxon>Embryophyta</taxon>
        <taxon>Tracheophyta</taxon>
        <taxon>Spermatophyta</taxon>
        <taxon>Magnoliopsida</taxon>
        <taxon>Ranunculales</taxon>
        <taxon>Papaveraceae</taxon>
        <taxon>Papaveroideae</taxon>
        <taxon>Papaver</taxon>
    </lineage>
</organism>
<dbReference type="NCBIfam" id="TIGR01640">
    <property type="entry name" value="F_box_assoc_1"/>
    <property type="match status" value="1"/>
</dbReference>
<dbReference type="InterPro" id="IPR017451">
    <property type="entry name" value="F-box-assoc_interact_dom"/>
</dbReference>
<dbReference type="InterPro" id="IPR013187">
    <property type="entry name" value="F-box-assoc_dom_typ3"/>
</dbReference>
<accession>A0AA41S8H5</accession>
<dbReference type="SMART" id="SM00256">
    <property type="entry name" value="FBOX"/>
    <property type="match status" value="1"/>
</dbReference>
<sequence>MKMEETNLSTILDNNSMHQILSNLPVKTLMKFKCVSKSWESLTHDPSFIKLHQSKSHLQLLIMMYNEYSPKIMVYTPKYGFEGGGALHKATIPWSGVSIHKPINGLFCFVNVTYNASRFYNLGTRQSTPWIYTPVPIVTGPFSTKLPSYGFGFDRLTGKHKLVCIWDLSKGGPGYGNMFGKVDHVCQVLTMGEDQWRTINEVPPMRPVGANVYANGSIYMRNRDDNFFKSPDSEVIIAFDFETEKFRIVPIPDFVIDSYKTSEETPLRRAEYLLEVDGHIAVIDRLNDYAAKLWISNDDCMHQTDVKWVEETIVGLPLKWSRSRRIFFEGVKG</sequence>
<dbReference type="InterPro" id="IPR036047">
    <property type="entry name" value="F-box-like_dom_sf"/>
</dbReference>
<dbReference type="PANTHER" id="PTHR31111">
    <property type="entry name" value="BNAA05G37150D PROTEIN-RELATED"/>
    <property type="match status" value="1"/>
</dbReference>
<dbReference type="Proteomes" id="UP001177140">
    <property type="component" value="Unassembled WGS sequence"/>
</dbReference>
<dbReference type="Gene3D" id="1.20.1280.50">
    <property type="match status" value="1"/>
</dbReference>
<dbReference type="SUPFAM" id="SSF81383">
    <property type="entry name" value="F-box domain"/>
    <property type="match status" value="1"/>
</dbReference>
<proteinExistence type="predicted"/>
<dbReference type="Pfam" id="PF00646">
    <property type="entry name" value="F-box"/>
    <property type="match status" value="1"/>
</dbReference>
<dbReference type="PANTHER" id="PTHR31111:SF138">
    <property type="entry name" value="F-BOX ASSOCIATED DOMAIN-CONTAINING PROTEIN"/>
    <property type="match status" value="1"/>
</dbReference>
<dbReference type="Pfam" id="PF08268">
    <property type="entry name" value="FBA_3"/>
    <property type="match status" value="1"/>
</dbReference>
<protein>
    <recommendedName>
        <fullName evidence="1">F-box domain-containing protein</fullName>
    </recommendedName>
</protein>
<name>A0AA41S8H5_PAPNU</name>
<reference evidence="2" key="1">
    <citation type="submission" date="2022-03" db="EMBL/GenBank/DDBJ databases">
        <title>A functionally conserved STORR gene fusion in Papaver species that diverged 16.8 million years ago.</title>
        <authorList>
            <person name="Catania T."/>
        </authorList>
    </citation>
    <scope>NUCLEOTIDE SEQUENCE</scope>
    <source>
        <strain evidence="2">S-191538</strain>
    </source>
</reference>
<evidence type="ECO:0000313" key="3">
    <source>
        <dbReference type="Proteomes" id="UP001177140"/>
    </source>
</evidence>
<keyword evidence="3" id="KW-1185">Reference proteome</keyword>
<gene>
    <name evidence="2" type="ORF">MKW94_009442</name>
</gene>
<comment type="caution">
    <text evidence="2">The sequence shown here is derived from an EMBL/GenBank/DDBJ whole genome shotgun (WGS) entry which is preliminary data.</text>
</comment>
<evidence type="ECO:0000259" key="1">
    <source>
        <dbReference type="SMART" id="SM00256"/>
    </source>
</evidence>
<dbReference type="EMBL" id="JAJJMA010088427">
    <property type="protein sequence ID" value="MCL7029258.1"/>
    <property type="molecule type" value="Genomic_DNA"/>
</dbReference>
<feature type="domain" description="F-box" evidence="1">
    <location>
        <begin position="12"/>
        <end position="52"/>
    </location>
</feature>
<dbReference type="InterPro" id="IPR001810">
    <property type="entry name" value="F-box_dom"/>
</dbReference>
<dbReference type="AlphaFoldDB" id="A0AA41S8H5"/>